<dbReference type="InterPro" id="IPR010614">
    <property type="entry name" value="RAD3-like_helicase_DEAD"/>
</dbReference>
<dbReference type="OMA" id="VCVKFPF"/>
<dbReference type="GO" id="GO:0090657">
    <property type="term" value="P:telomeric loop disassembly"/>
    <property type="evidence" value="ECO:0007669"/>
    <property type="project" value="TreeGrafter"/>
</dbReference>
<evidence type="ECO:0000259" key="4">
    <source>
        <dbReference type="PROSITE" id="PS51193"/>
    </source>
</evidence>
<dbReference type="EMBL" id="FN668689">
    <property type="protein sequence ID" value="CBK24772.2"/>
    <property type="molecule type" value="Genomic_DNA"/>
</dbReference>
<organism evidence="5">
    <name type="scientific">Blastocystis hominis</name>
    <dbReference type="NCBI Taxonomy" id="12968"/>
    <lineage>
        <taxon>Eukaryota</taxon>
        <taxon>Sar</taxon>
        <taxon>Stramenopiles</taxon>
        <taxon>Bigyra</taxon>
        <taxon>Opalozoa</taxon>
        <taxon>Opalinata</taxon>
        <taxon>Blastocystidae</taxon>
        <taxon>Blastocystis</taxon>
    </lineage>
</organism>
<dbReference type="GO" id="GO:0003677">
    <property type="term" value="F:DNA binding"/>
    <property type="evidence" value="ECO:0007669"/>
    <property type="project" value="InterPro"/>
</dbReference>
<dbReference type="OrthoDB" id="19182at2759"/>
<dbReference type="SMART" id="SM00488">
    <property type="entry name" value="DEXDc2"/>
    <property type="match status" value="1"/>
</dbReference>
<dbReference type="GO" id="GO:0045910">
    <property type="term" value="P:negative regulation of DNA recombination"/>
    <property type="evidence" value="ECO:0007669"/>
    <property type="project" value="TreeGrafter"/>
</dbReference>
<accession>D8M9N3</accession>
<proteinExistence type="predicted"/>
<dbReference type="InterPro" id="IPR014013">
    <property type="entry name" value="Helic_SF1/SF2_ATP-bd_DinG/Rad3"/>
</dbReference>
<dbReference type="GO" id="GO:0016818">
    <property type="term" value="F:hydrolase activity, acting on acid anhydrides, in phosphorus-containing anhydrides"/>
    <property type="evidence" value="ECO:0007669"/>
    <property type="project" value="InterPro"/>
</dbReference>
<dbReference type="SUPFAM" id="SSF52540">
    <property type="entry name" value="P-loop containing nucleoside triphosphate hydrolases"/>
    <property type="match status" value="1"/>
</dbReference>
<evidence type="ECO:0000256" key="2">
    <source>
        <dbReference type="ARBA" id="ARBA00022801"/>
    </source>
</evidence>
<dbReference type="InterPro" id="IPR006554">
    <property type="entry name" value="Helicase-like_DEXD_c2"/>
</dbReference>
<dbReference type="GO" id="GO:0005634">
    <property type="term" value="C:nucleus"/>
    <property type="evidence" value="ECO:0007669"/>
    <property type="project" value="TreeGrafter"/>
</dbReference>
<dbReference type="PROSITE" id="PS51193">
    <property type="entry name" value="HELICASE_ATP_BIND_2"/>
    <property type="match status" value="1"/>
</dbReference>
<evidence type="ECO:0000313" key="6">
    <source>
        <dbReference type="Proteomes" id="UP000008312"/>
    </source>
</evidence>
<keyword evidence="2" id="KW-0378">Hydrolase</keyword>
<keyword evidence="1" id="KW-0547">Nucleotide-binding</keyword>
<dbReference type="RefSeq" id="XP_012898820.1">
    <property type="nucleotide sequence ID" value="XM_013043366.1"/>
</dbReference>
<evidence type="ECO:0000313" key="5">
    <source>
        <dbReference type="EMBL" id="CBK24772.2"/>
    </source>
</evidence>
<dbReference type="InterPro" id="IPR045028">
    <property type="entry name" value="DinG/Rad3-like"/>
</dbReference>
<feature type="domain" description="Helicase ATP-binding" evidence="4">
    <location>
        <begin position="18"/>
        <end position="280"/>
    </location>
</feature>
<keyword evidence="3" id="KW-0067">ATP-binding</keyword>
<dbReference type="GeneID" id="24921491"/>
<keyword evidence="6" id="KW-1185">Reference proteome</keyword>
<dbReference type="PANTHER" id="PTHR11472">
    <property type="entry name" value="DNA REPAIR DEAD HELICASE RAD3/XP-D SUBFAMILY MEMBER"/>
    <property type="match status" value="1"/>
</dbReference>
<sequence length="280" mass="32336">MSQLVKGKEQKQFSFDYNGVSVQFPFPPYDIQKDYMRMVIDSIQNRKNAMLESPTGTGKTLSLLCSALAAIDFRMTSYIPKQYADHLKNIETSNSISDKVAKGMARKISPISSADVAGRKLIYCSRTHTQIKQIVREIKKTVYRPKLMVLASRDQMCINQDVRGLPQYAQRATCHFLGLTCPYHRNVNGDIISDLFHVQPPRERELMDIEDLYAYGRRRNVCPYYIARHEVSMIESELLLMPYNYIMDYHIRSRLNLDLQECVVIVDEAHNIVKPTKNSK</sequence>
<dbReference type="Proteomes" id="UP000008312">
    <property type="component" value="Unassembled WGS sequence"/>
</dbReference>
<dbReference type="GO" id="GO:0070182">
    <property type="term" value="F:DNA polymerase binding"/>
    <property type="evidence" value="ECO:0007669"/>
    <property type="project" value="TreeGrafter"/>
</dbReference>
<dbReference type="InParanoid" id="D8M9N3"/>
<dbReference type="PANTHER" id="PTHR11472:SF34">
    <property type="entry name" value="REGULATOR OF TELOMERE ELONGATION HELICASE 1"/>
    <property type="match status" value="1"/>
</dbReference>
<dbReference type="GO" id="GO:0010569">
    <property type="term" value="P:regulation of double-strand break repair via homologous recombination"/>
    <property type="evidence" value="ECO:0007669"/>
    <property type="project" value="TreeGrafter"/>
</dbReference>
<dbReference type="Pfam" id="PF06733">
    <property type="entry name" value="DEAD_2"/>
    <property type="match status" value="1"/>
</dbReference>
<evidence type="ECO:0000256" key="3">
    <source>
        <dbReference type="ARBA" id="ARBA00022840"/>
    </source>
</evidence>
<gene>
    <name evidence="5" type="ORF">GSBLH_T00004466001</name>
</gene>
<dbReference type="GO" id="GO:0003678">
    <property type="term" value="F:DNA helicase activity"/>
    <property type="evidence" value="ECO:0007669"/>
    <property type="project" value="InterPro"/>
</dbReference>
<protein>
    <recommendedName>
        <fullName evidence="4">Helicase ATP-binding domain-containing protein</fullName>
    </recommendedName>
</protein>
<reference evidence="5" key="1">
    <citation type="submission" date="2010-02" db="EMBL/GenBank/DDBJ databases">
        <title>Sequencing and annotation of the Blastocystis hominis genome.</title>
        <authorList>
            <person name="Wincker P."/>
        </authorList>
    </citation>
    <scope>NUCLEOTIDE SEQUENCE</scope>
    <source>
        <strain evidence="5">Singapore isolate B</strain>
    </source>
</reference>
<dbReference type="AlphaFoldDB" id="D8M9N3"/>
<dbReference type="GO" id="GO:1904430">
    <property type="term" value="P:negative regulation of t-circle formation"/>
    <property type="evidence" value="ECO:0007669"/>
    <property type="project" value="TreeGrafter"/>
</dbReference>
<dbReference type="GO" id="GO:0005524">
    <property type="term" value="F:ATP binding"/>
    <property type="evidence" value="ECO:0007669"/>
    <property type="project" value="UniProtKB-KW"/>
</dbReference>
<dbReference type="Gene3D" id="3.40.50.300">
    <property type="entry name" value="P-loop containing nucleotide triphosphate hydrolases"/>
    <property type="match status" value="1"/>
</dbReference>
<dbReference type="InterPro" id="IPR027417">
    <property type="entry name" value="P-loop_NTPase"/>
</dbReference>
<name>D8M9N3_BLAHO</name>
<evidence type="ECO:0000256" key="1">
    <source>
        <dbReference type="ARBA" id="ARBA00022741"/>
    </source>
</evidence>